<sequence length="1044" mass="114084">MKKLLQSLFILLFIAGSAMAQDRTITGTVTDQEDGKPLPGVTVRIVGAKGGTQTGGDGRFSLNVPSSATTIEFSYLGYIKITKAIGSSNVVNAVLQNDSQSLAEVTITSALGITRTERSIGTAQQSVKGEALTQTKQLDLNTAIAGKIAGVQVLGGSGAKFGTSKIRIRGINSIEGGRDPLYVVDGVVVPSTSVNMDDVEDLTVLKGPAATALYGQRGDAGVVVIKSKGALKKGLGIEVNHSTTIEKVATLPKYQNEYGGGSSQDWETFQFDAAEDDPALAGMNGVRYYNYSDDVSWGPKFDGKPYAPFYSWNKFDADYGKPQPYVANPDNIRDFYETGVQNNSNIAISQSGDKFSGRLSYTNVNQTGVSPNTKADQNRVSLNGVYTPIEKLTFSSNLNFNVINYFNIPQEGYGTQTAGSFSQWFHRDTDLKKLRNYKNPDGTFTTWNISGPRDQSPKYWDNPYVEAYENFAISNSSRVFGFAQASYKLIPEVTINFTAKGNYASFRDEARVASGTLNPESYRTKHERTRENNFVLDASFKKELGDFSLSAGAYGELRINRSEDVEMTTAGGFSVPGWYNIGASKERPLTTSNIFNKKVRSIYGYATTGYKNFLFLDLNIRNDWSSSLPDANNSYLYGGGSLSFIFSDFIKNKEILSFGKATVSAGRTGSDIDPYRIYQTYLANGFYGTKATLTMPNQIPNQKLKPALSDAYEAGLELRFIKDRLRFNFNYFNRVSKDQIIDLSLPSTTGFSSALVNAGEIKSHGYELSLGGTPIKTDNITWDINANFAVSKNKIVDLYPGLDNFAFGSFGYVGTPRINVERRVGKEWGTIVTTGVKRDEQGRMLIQDDGFPVLENNQELGSFVPDLTGGFTSLLTYKSFSFGASLDFQIGGKLFSVSRGNLFGSGLAEETAGLNDKGIPKRDPVDNGGGIVVSGIRQSDGQPNTTYIGIQDYYQGYMPYIWAEQTYDATYVKLRELSLGYTLPAGFLSKIKAQRATISLVARNPWLIHSKIPGIDPSESAGTWIEGGQLPGTRSIGLNLKVTF</sequence>
<dbReference type="Gene3D" id="2.60.40.1120">
    <property type="entry name" value="Carboxypeptidase-like, regulatory domain"/>
    <property type="match status" value="1"/>
</dbReference>
<name>A0A1D7QD70_9SPHI</name>
<keyword evidence="4 7" id="KW-0812">Transmembrane</keyword>
<dbReference type="InterPro" id="IPR023996">
    <property type="entry name" value="TonB-dep_OMP_SusC/RagA"/>
</dbReference>
<dbReference type="Proteomes" id="UP000094313">
    <property type="component" value="Chromosome"/>
</dbReference>
<evidence type="ECO:0000256" key="7">
    <source>
        <dbReference type="PROSITE-ProRule" id="PRU01360"/>
    </source>
</evidence>
<dbReference type="AlphaFoldDB" id="A0A1D7QD70"/>
<evidence type="ECO:0000313" key="11">
    <source>
        <dbReference type="Proteomes" id="UP000094313"/>
    </source>
</evidence>
<evidence type="ECO:0000256" key="5">
    <source>
        <dbReference type="ARBA" id="ARBA00023136"/>
    </source>
</evidence>
<dbReference type="Pfam" id="PF13715">
    <property type="entry name" value="CarbopepD_reg_2"/>
    <property type="match status" value="1"/>
</dbReference>
<evidence type="ECO:0000256" key="3">
    <source>
        <dbReference type="ARBA" id="ARBA00022452"/>
    </source>
</evidence>
<feature type="chain" id="PRO_5009098455" description="TonB-dependent receptor plug domain-containing protein" evidence="8">
    <location>
        <begin position="21"/>
        <end position="1044"/>
    </location>
</feature>
<dbReference type="InterPro" id="IPR037066">
    <property type="entry name" value="Plug_dom_sf"/>
</dbReference>
<dbReference type="SUPFAM" id="SSF56935">
    <property type="entry name" value="Porins"/>
    <property type="match status" value="1"/>
</dbReference>
<comment type="similarity">
    <text evidence="7">Belongs to the TonB-dependent receptor family.</text>
</comment>
<feature type="signal peptide" evidence="8">
    <location>
        <begin position="1"/>
        <end position="20"/>
    </location>
</feature>
<evidence type="ECO:0000256" key="1">
    <source>
        <dbReference type="ARBA" id="ARBA00004571"/>
    </source>
</evidence>
<proteinExistence type="inferred from homology"/>
<organism evidence="10 11">
    <name type="scientific">Pedobacter steynii</name>
    <dbReference type="NCBI Taxonomy" id="430522"/>
    <lineage>
        <taxon>Bacteria</taxon>
        <taxon>Pseudomonadati</taxon>
        <taxon>Bacteroidota</taxon>
        <taxon>Sphingobacteriia</taxon>
        <taxon>Sphingobacteriales</taxon>
        <taxon>Sphingobacteriaceae</taxon>
        <taxon>Pedobacter</taxon>
    </lineage>
</organism>
<keyword evidence="11" id="KW-1185">Reference proteome</keyword>
<dbReference type="Gene3D" id="2.40.170.20">
    <property type="entry name" value="TonB-dependent receptor, beta-barrel domain"/>
    <property type="match status" value="1"/>
</dbReference>
<evidence type="ECO:0000313" key="10">
    <source>
        <dbReference type="EMBL" id="AOM76544.1"/>
    </source>
</evidence>
<feature type="domain" description="TonB-dependent receptor plug" evidence="9">
    <location>
        <begin position="118"/>
        <end position="222"/>
    </location>
</feature>
<dbReference type="KEGG" id="psty:BFS30_04865"/>
<evidence type="ECO:0000256" key="8">
    <source>
        <dbReference type="SAM" id="SignalP"/>
    </source>
</evidence>
<gene>
    <name evidence="10" type="ORF">BFS30_04865</name>
</gene>
<keyword evidence="2 7" id="KW-0813">Transport</keyword>
<dbReference type="NCBIfam" id="TIGR04056">
    <property type="entry name" value="OMP_RagA_SusC"/>
    <property type="match status" value="1"/>
</dbReference>
<dbReference type="InterPro" id="IPR008969">
    <property type="entry name" value="CarboxyPept-like_regulatory"/>
</dbReference>
<dbReference type="PROSITE" id="PS52016">
    <property type="entry name" value="TONB_DEPENDENT_REC_3"/>
    <property type="match status" value="1"/>
</dbReference>
<reference evidence="10 11" key="1">
    <citation type="submission" date="2016-08" db="EMBL/GenBank/DDBJ databases">
        <authorList>
            <person name="Seilhamer J.J."/>
        </authorList>
    </citation>
    <scope>NUCLEOTIDE SEQUENCE [LARGE SCALE GENOMIC DNA]</scope>
    <source>
        <strain evidence="10 11">DX4</strain>
    </source>
</reference>
<accession>A0A1D7QD70</accession>
<evidence type="ECO:0000256" key="4">
    <source>
        <dbReference type="ARBA" id="ARBA00022692"/>
    </source>
</evidence>
<evidence type="ECO:0000256" key="2">
    <source>
        <dbReference type="ARBA" id="ARBA00022448"/>
    </source>
</evidence>
<keyword evidence="5 7" id="KW-0472">Membrane</keyword>
<protein>
    <recommendedName>
        <fullName evidence="9">TonB-dependent receptor plug domain-containing protein</fullName>
    </recommendedName>
</protein>
<keyword evidence="6 7" id="KW-0998">Cell outer membrane</keyword>
<dbReference type="EMBL" id="CP017141">
    <property type="protein sequence ID" value="AOM76544.1"/>
    <property type="molecule type" value="Genomic_DNA"/>
</dbReference>
<keyword evidence="8" id="KW-0732">Signal</keyword>
<evidence type="ECO:0000259" key="9">
    <source>
        <dbReference type="Pfam" id="PF07715"/>
    </source>
</evidence>
<comment type="subcellular location">
    <subcellularLocation>
        <location evidence="1 7">Cell outer membrane</location>
        <topology evidence="1 7">Multi-pass membrane protein</topology>
    </subcellularLocation>
</comment>
<dbReference type="Gene3D" id="2.170.130.10">
    <property type="entry name" value="TonB-dependent receptor, plug domain"/>
    <property type="match status" value="1"/>
</dbReference>
<dbReference type="OrthoDB" id="9768177at2"/>
<dbReference type="InterPro" id="IPR036942">
    <property type="entry name" value="Beta-barrel_TonB_sf"/>
</dbReference>
<dbReference type="Pfam" id="PF07715">
    <property type="entry name" value="Plug"/>
    <property type="match status" value="1"/>
</dbReference>
<dbReference type="GO" id="GO:0009279">
    <property type="term" value="C:cell outer membrane"/>
    <property type="evidence" value="ECO:0007669"/>
    <property type="project" value="UniProtKB-SubCell"/>
</dbReference>
<evidence type="ECO:0000256" key="6">
    <source>
        <dbReference type="ARBA" id="ARBA00023237"/>
    </source>
</evidence>
<keyword evidence="3 7" id="KW-1134">Transmembrane beta strand</keyword>
<dbReference type="SUPFAM" id="SSF49464">
    <property type="entry name" value="Carboxypeptidase regulatory domain-like"/>
    <property type="match status" value="1"/>
</dbReference>
<dbReference type="InterPro" id="IPR039426">
    <property type="entry name" value="TonB-dep_rcpt-like"/>
</dbReference>
<dbReference type="InterPro" id="IPR012910">
    <property type="entry name" value="Plug_dom"/>
</dbReference>
<dbReference type="RefSeq" id="WP_069378240.1">
    <property type="nucleotide sequence ID" value="NZ_CP017141.1"/>
</dbReference>